<feature type="region of interest" description="Disordered" evidence="1">
    <location>
        <begin position="30"/>
        <end position="53"/>
    </location>
</feature>
<feature type="signal peptide" evidence="2">
    <location>
        <begin position="1"/>
        <end position="21"/>
    </location>
</feature>
<keyword evidence="2" id="KW-0732">Signal</keyword>
<dbReference type="VEuPathDB" id="TriTrypDB:BSAL_54265"/>
<protein>
    <recommendedName>
        <fullName evidence="5">Membrane-associated protein</fullName>
    </recommendedName>
</protein>
<keyword evidence="4" id="KW-1185">Reference proteome</keyword>
<feature type="region of interest" description="Disordered" evidence="1">
    <location>
        <begin position="103"/>
        <end position="124"/>
    </location>
</feature>
<name>A0A0S4IIN4_BODSA</name>
<reference evidence="4" key="1">
    <citation type="submission" date="2015-09" db="EMBL/GenBank/DDBJ databases">
        <authorList>
            <consortium name="Pathogen Informatics"/>
        </authorList>
    </citation>
    <scope>NUCLEOTIDE SEQUENCE [LARGE SCALE GENOMIC DNA]</scope>
    <source>
        <strain evidence="4">Lake Konstanz</strain>
    </source>
</reference>
<evidence type="ECO:0000313" key="4">
    <source>
        <dbReference type="Proteomes" id="UP000051952"/>
    </source>
</evidence>
<dbReference type="EMBL" id="CYKH01000130">
    <property type="protein sequence ID" value="CUE72553.1"/>
    <property type="molecule type" value="Genomic_DNA"/>
</dbReference>
<evidence type="ECO:0000313" key="3">
    <source>
        <dbReference type="EMBL" id="CUE72553.1"/>
    </source>
</evidence>
<dbReference type="Proteomes" id="UP000051952">
    <property type="component" value="Unassembled WGS sequence"/>
</dbReference>
<evidence type="ECO:0008006" key="5">
    <source>
        <dbReference type="Google" id="ProtNLM"/>
    </source>
</evidence>
<proteinExistence type="predicted"/>
<sequence length="155" mass="16379">MPLIRWIVISLLLSLKPTLNRKQLYLIASQQRQPQRTSLRSHPRHPTAPAANRASTTVGVMLWTSVAASSVFPGLSAGTPSMGAMQSAIGALKLRIRCYYESNNNNNGGSSSGDSSGSSPGTVEGIVEIGGEIQDNPTQLTLPGLDNDDATTVFA</sequence>
<gene>
    <name evidence="3" type="ORF">BSAL_54265</name>
</gene>
<evidence type="ECO:0000256" key="2">
    <source>
        <dbReference type="SAM" id="SignalP"/>
    </source>
</evidence>
<accession>A0A0S4IIN4</accession>
<organism evidence="3 4">
    <name type="scientific">Bodo saltans</name>
    <name type="common">Flagellated protozoan</name>
    <dbReference type="NCBI Taxonomy" id="75058"/>
    <lineage>
        <taxon>Eukaryota</taxon>
        <taxon>Discoba</taxon>
        <taxon>Euglenozoa</taxon>
        <taxon>Kinetoplastea</taxon>
        <taxon>Metakinetoplastina</taxon>
        <taxon>Eubodonida</taxon>
        <taxon>Bodonidae</taxon>
        <taxon>Bodo</taxon>
    </lineage>
</organism>
<evidence type="ECO:0000256" key="1">
    <source>
        <dbReference type="SAM" id="MobiDB-lite"/>
    </source>
</evidence>
<feature type="non-terminal residue" evidence="3">
    <location>
        <position position="155"/>
    </location>
</feature>
<feature type="chain" id="PRO_5006621269" description="Membrane-associated protein" evidence="2">
    <location>
        <begin position="22"/>
        <end position="155"/>
    </location>
</feature>
<dbReference type="AlphaFoldDB" id="A0A0S4IIN4"/>